<keyword evidence="5" id="KW-0133">Cell shape</keyword>
<evidence type="ECO:0000256" key="6">
    <source>
        <dbReference type="ARBA" id="ARBA00022989"/>
    </source>
</evidence>
<name>A0A1G7RBS1_THETY</name>
<dbReference type="Pfam" id="PF04093">
    <property type="entry name" value="MreD"/>
    <property type="match status" value="1"/>
</dbReference>
<comment type="subcellular location">
    <subcellularLocation>
        <location evidence="1">Cell membrane</location>
        <topology evidence="1">Multi-pass membrane protein</topology>
    </subcellularLocation>
</comment>
<dbReference type="AlphaFoldDB" id="A0A1G7RBS1"/>
<dbReference type="GO" id="GO:0008360">
    <property type="term" value="P:regulation of cell shape"/>
    <property type="evidence" value="ECO:0007669"/>
    <property type="project" value="UniProtKB-KW"/>
</dbReference>
<sequence>MRKVYKYLLIVLLIVLQTTLFRFIDIFGVKPDAAFIVVLSFSLLNGSWEAIYLSLFAGLIQDILFNNALGVTTFSLLIVSYITGLLSKSVFKESSFVAFVFVFLGTLLYNLITMFSMVLMKYEFNFLSDFMNVAMIQAVYNSVITAFAYRYLVSFNRYVNENKVNFFRKSKF</sequence>
<dbReference type="RefSeq" id="WP_003870973.1">
    <property type="nucleotide sequence ID" value="NZ_FNBS01000042.1"/>
</dbReference>
<evidence type="ECO:0000313" key="9">
    <source>
        <dbReference type="EMBL" id="SDG08085.1"/>
    </source>
</evidence>
<dbReference type="InterPro" id="IPR017225">
    <property type="entry name" value="Cell_shape_determin_MreD_prd"/>
</dbReference>
<feature type="transmembrane region" description="Helical" evidence="8">
    <location>
        <begin position="130"/>
        <end position="152"/>
    </location>
</feature>
<feature type="transmembrane region" description="Helical" evidence="8">
    <location>
        <begin position="63"/>
        <end position="84"/>
    </location>
</feature>
<proteinExistence type="inferred from homology"/>
<feature type="transmembrane region" description="Helical" evidence="8">
    <location>
        <begin position="33"/>
        <end position="56"/>
    </location>
</feature>
<evidence type="ECO:0000256" key="5">
    <source>
        <dbReference type="ARBA" id="ARBA00022960"/>
    </source>
</evidence>
<keyword evidence="6 8" id="KW-1133">Transmembrane helix</keyword>
<dbReference type="NCBIfam" id="TIGR03426">
    <property type="entry name" value="shape_MreD"/>
    <property type="match status" value="1"/>
</dbReference>
<evidence type="ECO:0000256" key="7">
    <source>
        <dbReference type="ARBA" id="ARBA00023136"/>
    </source>
</evidence>
<reference evidence="9 10" key="1">
    <citation type="submission" date="2016-10" db="EMBL/GenBank/DDBJ databases">
        <authorList>
            <person name="de Groot N.N."/>
        </authorList>
    </citation>
    <scope>NUCLEOTIDE SEQUENCE [LARGE SCALE GENOMIC DNA]</scope>
    <source>
        <strain evidence="9 10">DSM 569</strain>
    </source>
</reference>
<evidence type="ECO:0000256" key="2">
    <source>
        <dbReference type="ARBA" id="ARBA00007776"/>
    </source>
</evidence>
<evidence type="ECO:0000256" key="3">
    <source>
        <dbReference type="ARBA" id="ARBA00022475"/>
    </source>
</evidence>
<keyword evidence="4 8" id="KW-0812">Transmembrane</keyword>
<gene>
    <name evidence="9" type="ORF">SAMN04244560_01755</name>
</gene>
<evidence type="ECO:0000256" key="8">
    <source>
        <dbReference type="SAM" id="Phobius"/>
    </source>
</evidence>
<dbReference type="PIRSF" id="PIRSF037497">
    <property type="entry name" value="MreD_Clostridium/Treponema_prd"/>
    <property type="match status" value="1"/>
</dbReference>
<evidence type="ECO:0000313" key="10">
    <source>
        <dbReference type="Proteomes" id="UP000183404"/>
    </source>
</evidence>
<comment type="similarity">
    <text evidence="2">Belongs to the MreD family.</text>
</comment>
<evidence type="ECO:0000256" key="1">
    <source>
        <dbReference type="ARBA" id="ARBA00004651"/>
    </source>
</evidence>
<feature type="transmembrane region" description="Helical" evidence="8">
    <location>
        <begin position="7"/>
        <end position="27"/>
    </location>
</feature>
<dbReference type="GO" id="GO:0005886">
    <property type="term" value="C:plasma membrane"/>
    <property type="evidence" value="ECO:0007669"/>
    <property type="project" value="UniProtKB-SubCell"/>
</dbReference>
<feature type="transmembrane region" description="Helical" evidence="8">
    <location>
        <begin position="96"/>
        <end position="118"/>
    </location>
</feature>
<dbReference type="Proteomes" id="UP000183404">
    <property type="component" value="Unassembled WGS sequence"/>
</dbReference>
<evidence type="ECO:0000256" key="4">
    <source>
        <dbReference type="ARBA" id="ARBA00022692"/>
    </source>
</evidence>
<organism evidence="9 10">
    <name type="scientific">Thermoanaerobacter thermohydrosulfuricus</name>
    <name type="common">Clostridium thermohydrosulfuricum</name>
    <dbReference type="NCBI Taxonomy" id="1516"/>
    <lineage>
        <taxon>Bacteria</taxon>
        <taxon>Bacillati</taxon>
        <taxon>Bacillota</taxon>
        <taxon>Clostridia</taxon>
        <taxon>Thermoanaerobacterales</taxon>
        <taxon>Thermoanaerobacteraceae</taxon>
        <taxon>Thermoanaerobacter</taxon>
    </lineage>
</organism>
<keyword evidence="3" id="KW-1003">Cell membrane</keyword>
<dbReference type="EMBL" id="FNBS01000042">
    <property type="protein sequence ID" value="SDG08085.1"/>
    <property type="molecule type" value="Genomic_DNA"/>
</dbReference>
<keyword evidence="7 8" id="KW-0472">Membrane</keyword>
<protein>
    <submittedName>
        <fullName evidence="9">Rod shape-determining protein MreD</fullName>
    </submittedName>
</protein>
<accession>A0A1G7RBS1</accession>
<dbReference type="InterPro" id="IPR007227">
    <property type="entry name" value="Cell_shape_determining_MreD"/>
</dbReference>